<reference evidence="1 2" key="1">
    <citation type="submission" date="2019-10" db="EMBL/GenBank/DDBJ databases">
        <title>Description of Paenibacillus pedi sp. nov.</title>
        <authorList>
            <person name="Carlier A."/>
            <person name="Qi S."/>
        </authorList>
    </citation>
    <scope>NUCLEOTIDE SEQUENCE [LARGE SCALE GENOMIC DNA]</scope>
    <source>
        <strain evidence="1 2">LMG 31457</strain>
    </source>
</reference>
<dbReference type="InterPro" id="IPR032466">
    <property type="entry name" value="Metal_Hydrolase"/>
</dbReference>
<dbReference type="RefSeq" id="WP_171682821.1">
    <property type="nucleotide sequence ID" value="NZ_WHNZ01000015.1"/>
</dbReference>
<sequence>MNSGIQRSKEAFAAHIMQLQVLDTHTHLVGDRLAARDFWEIAHYFWLFREMQAAGYPSSAMELPEDLRIDAFLEAYHETRNTLMNIAFTHIFRDLYGIEISDKASVWEAIAAVKQSAQRADWAQEVADRMQARRFVVNIPEHTEFQGMRQNAILIPRIDGRIGPWVKEIESSNNPATAFAQTRLKLAQLLDAYQEEGIIGIMTTLPGYEASANRKVVIGQGSTKDEILMMLLHEIGAAAEQRGLLLQLFLGVERSWCGTATPVNDPARILKLSALFETYACPFELVVASELNNLDIVQAAWNFPNVHVGGHWWFNFRASTYRDSMQYRLEALPAIKSSLIVSDARCMEWSYGKIVVIKRLVSEFLWNQIEAGWIDQDAAIRIAENWLYRSAAKRYGLEELFRS</sequence>
<protein>
    <submittedName>
        <fullName evidence="1">Glucuronate isomerase</fullName>
    </submittedName>
</protein>
<dbReference type="SUPFAM" id="SSF51556">
    <property type="entry name" value="Metallo-dependent hydrolases"/>
    <property type="match status" value="1"/>
</dbReference>
<organism evidence="1 2">
    <name type="scientific">Paenibacillus planticolens</name>
    <dbReference type="NCBI Taxonomy" id="2654976"/>
    <lineage>
        <taxon>Bacteria</taxon>
        <taxon>Bacillati</taxon>
        <taxon>Bacillota</taxon>
        <taxon>Bacilli</taxon>
        <taxon>Bacillales</taxon>
        <taxon>Paenibacillaceae</taxon>
        <taxon>Paenibacillus</taxon>
    </lineage>
</organism>
<dbReference type="Gene3D" id="3.20.20.140">
    <property type="entry name" value="Metal-dependent hydrolases"/>
    <property type="match status" value="1"/>
</dbReference>
<dbReference type="EMBL" id="WHNZ01000015">
    <property type="protein sequence ID" value="NOU99989.1"/>
    <property type="molecule type" value="Genomic_DNA"/>
</dbReference>
<gene>
    <name evidence="1" type="ORF">GC097_08175</name>
</gene>
<evidence type="ECO:0000313" key="1">
    <source>
        <dbReference type="EMBL" id="NOU99989.1"/>
    </source>
</evidence>
<accession>A0ABX1ZLT5</accession>
<dbReference type="Proteomes" id="UP000618579">
    <property type="component" value="Unassembled WGS sequence"/>
</dbReference>
<comment type="caution">
    <text evidence="1">The sequence shown here is derived from an EMBL/GenBank/DDBJ whole genome shotgun (WGS) entry which is preliminary data.</text>
</comment>
<dbReference type="GO" id="GO:0016853">
    <property type="term" value="F:isomerase activity"/>
    <property type="evidence" value="ECO:0007669"/>
    <property type="project" value="UniProtKB-KW"/>
</dbReference>
<keyword evidence="1" id="KW-0413">Isomerase</keyword>
<name>A0ABX1ZLT5_9BACL</name>
<keyword evidence="2" id="KW-1185">Reference proteome</keyword>
<proteinExistence type="predicted"/>
<dbReference type="Gene3D" id="1.10.2020.10">
    <property type="entry name" value="uronate isomerase, domain 2, chain A"/>
    <property type="match status" value="1"/>
</dbReference>
<evidence type="ECO:0000313" key="2">
    <source>
        <dbReference type="Proteomes" id="UP000618579"/>
    </source>
</evidence>